<keyword evidence="2" id="KW-1133">Transmembrane helix</keyword>
<protein>
    <submittedName>
        <fullName evidence="3">Uncharacterized protein</fullName>
    </submittedName>
</protein>
<evidence type="ECO:0000256" key="1">
    <source>
        <dbReference type="SAM" id="MobiDB-lite"/>
    </source>
</evidence>
<reference evidence="3 4" key="1">
    <citation type="submission" date="2022-09" db="EMBL/GenBank/DDBJ databases">
        <authorList>
            <person name="Palmer J.M."/>
        </authorList>
    </citation>
    <scope>NUCLEOTIDE SEQUENCE [LARGE SCALE GENOMIC DNA]</scope>
    <source>
        <strain evidence="3 4">DSM 7382</strain>
    </source>
</reference>
<feature type="region of interest" description="Disordered" evidence="1">
    <location>
        <begin position="51"/>
        <end position="93"/>
    </location>
</feature>
<comment type="caution">
    <text evidence="3">The sequence shown here is derived from an EMBL/GenBank/DDBJ whole genome shotgun (WGS) entry which is preliminary data.</text>
</comment>
<dbReference type="AlphaFoldDB" id="A0AAW0FUT4"/>
<keyword evidence="2" id="KW-0472">Membrane</keyword>
<name>A0AAW0FUT4_9APHY</name>
<gene>
    <name evidence="3" type="ORF">QCA50_011871</name>
</gene>
<evidence type="ECO:0000313" key="3">
    <source>
        <dbReference type="EMBL" id="KAK7685035.1"/>
    </source>
</evidence>
<accession>A0AAW0FUT4</accession>
<dbReference type="Proteomes" id="UP001385951">
    <property type="component" value="Unassembled WGS sequence"/>
</dbReference>
<sequence>MTRESATNDHSQEKKPVPKWMPVALLAVTTAALAVPIVLLRRQRAKLFTETLQHSAPPPPRRTPVLSRPGVVPRPNADLSLSSVPPPRRTTFRRGSGALIVPSLNVSSQEGSALKSSTLVSSSLPPAEEEFNGALYSAKAFGIATLLVTVGAVTTVMAVKTAMGVRDTQEFADRMRNSLLRNMPLLSSRIYRPPEDNDHPKDGPSLILNSEETEWTWSAAEERLGNAFEKDGFSGWIEAAMKELEAEGAIERSKRQRTA</sequence>
<keyword evidence="4" id="KW-1185">Reference proteome</keyword>
<dbReference type="EMBL" id="JASBNA010000022">
    <property type="protein sequence ID" value="KAK7685035.1"/>
    <property type="molecule type" value="Genomic_DNA"/>
</dbReference>
<proteinExistence type="predicted"/>
<keyword evidence="2" id="KW-0812">Transmembrane</keyword>
<feature type="transmembrane region" description="Helical" evidence="2">
    <location>
        <begin position="20"/>
        <end position="40"/>
    </location>
</feature>
<organism evidence="3 4">
    <name type="scientific">Cerrena zonata</name>
    <dbReference type="NCBI Taxonomy" id="2478898"/>
    <lineage>
        <taxon>Eukaryota</taxon>
        <taxon>Fungi</taxon>
        <taxon>Dikarya</taxon>
        <taxon>Basidiomycota</taxon>
        <taxon>Agaricomycotina</taxon>
        <taxon>Agaricomycetes</taxon>
        <taxon>Polyporales</taxon>
        <taxon>Cerrenaceae</taxon>
        <taxon>Cerrena</taxon>
    </lineage>
</organism>
<evidence type="ECO:0000256" key="2">
    <source>
        <dbReference type="SAM" id="Phobius"/>
    </source>
</evidence>
<evidence type="ECO:0000313" key="4">
    <source>
        <dbReference type="Proteomes" id="UP001385951"/>
    </source>
</evidence>